<evidence type="ECO:0000256" key="1">
    <source>
        <dbReference type="ARBA" id="ARBA00004394"/>
    </source>
</evidence>
<keyword evidence="6" id="KW-0333">Golgi apparatus</keyword>
<keyword evidence="4" id="KW-0653">Protein transport</keyword>
<reference evidence="11 12" key="2">
    <citation type="submission" date="2018-11" db="EMBL/GenBank/DDBJ databases">
        <authorList>
            <consortium name="Pathogen Informatics"/>
        </authorList>
    </citation>
    <scope>NUCLEOTIDE SEQUENCE [LARGE SCALE GENOMIC DNA]</scope>
</reference>
<evidence type="ECO:0000256" key="4">
    <source>
        <dbReference type="ARBA" id="ARBA00022927"/>
    </source>
</evidence>
<feature type="transmembrane region" description="Helical" evidence="10">
    <location>
        <begin position="85"/>
        <end position="110"/>
    </location>
</feature>
<evidence type="ECO:0000313" key="11">
    <source>
        <dbReference type="EMBL" id="VDK32611.1"/>
    </source>
</evidence>
<dbReference type="GO" id="GO:0015031">
    <property type="term" value="P:protein transport"/>
    <property type="evidence" value="ECO:0007669"/>
    <property type="project" value="UniProtKB-KW"/>
</dbReference>
<gene>
    <name evidence="11" type="ORF">TASK_LOCUS3940</name>
</gene>
<feature type="region of interest" description="Disordered" evidence="9">
    <location>
        <begin position="318"/>
        <end position="350"/>
    </location>
</feature>
<keyword evidence="5 10" id="KW-1133">Transmembrane helix</keyword>
<dbReference type="CDD" id="cd15853">
    <property type="entry name" value="SNARE_Bet1"/>
    <property type="match status" value="1"/>
</dbReference>
<keyword evidence="3 10" id="KW-0812">Transmembrane</keyword>
<protein>
    <submittedName>
        <fullName evidence="13">t-SNARE coiled-coil homology domain-containing protein</fullName>
    </submittedName>
</protein>
<dbReference type="PANTHER" id="PTHR12791">
    <property type="entry name" value="GOLGI SNARE BET1-RELATED"/>
    <property type="match status" value="1"/>
</dbReference>
<evidence type="ECO:0000256" key="6">
    <source>
        <dbReference type="ARBA" id="ARBA00023034"/>
    </source>
</evidence>
<dbReference type="InterPro" id="IPR039899">
    <property type="entry name" value="BET1_SNARE"/>
</dbReference>
<dbReference type="OrthoDB" id="261831at2759"/>
<comment type="subcellular location">
    <subcellularLocation>
        <location evidence="8">Endomembrane system</location>
        <topology evidence="8">Single-pass type IV membrane protein</topology>
    </subcellularLocation>
    <subcellularLocation>
        <location evidence="1">Golgi apparatus membrane</location>
    </subcellularLocation>
</comment>
<evidence type="ECO:0000256" key="2">
    <source>
        <dbReference type="ARBA" id="ARBA00022448"/>
    </source>
</evidence>
<keyword evidence="7 10" id="KW-0472">Membrane</keyword>
<dbReference type="GO" id="GO:0000139">
    <property type="term" value="C:Golgi membrane"/>
    <property type="evidence" value="ECO:0007669"/>
    <property type="project" value="UniProtKB-SubCell"/>
</dbReference>
<evidence type="ECO:0000256" key="3">
    <source>
        <dbReference type="ARBA" id="ARBA00022692"/>
    </source>
</evidence>
<dbReference type="SUPFAM" id="SSF58038">
    <property type="entry name" value="SNARE fusion complex"/>
    <property type="match status" value="1"/>
</dbReference>
<dbReference type="EMBL" id="UYRS01018320">
    <property type="protein sequence ID" value="VDK32611.1"/>
    <property type="molecule type" value="Genomic_DNA"/>
</dbReference>
<dbReference type="AlphaFoldDB" id="A0A0R3W2B5"/>
<evidence type="ECO:0000313" key="12">
    <source>
        <dbReference type="Proteomes" id="UP000282613"/>
    </source>
</evidence>
<keyword evidence="12" id="KW-1185">Reference proteome</keyword>
<sequence>MTLYNRDWEHSDSHRRGVLTNDNDALAGELCVKVDLLRELSKSIGDEVREQNAFLDGSLSDMFARSEGMLLSALRRVGLIRREQGFCSCGLYCQIFLFALLFFFLCWLLLKFARRLPIGHAQFYVLYEPSSLEIQVVPQEKDVDLYVIADDDLDYFRHRIPQLEKFLNSSSPSFPLTSKMTRLVKLDPPVPWEVISPPEEVKSIHRLVNATITTYWSSIPTFTLASTSLGVERLYVPAAFGRPLFVVVFAPSSGFVQSDEGTESSSAREQQYHHYVIQLLEKTDEVVSTYEIVRAAAERQSFAYDELAAMFSTLHVESQRETRAKPSPTDTATPQNSRVQRNKVAEEEDGKESTAWKLLQHFVLGLLSLINNLI</sequence>
<feature type="compositionally biased region" description="Polar residues" evidence="9">
    <location>
        <begin position="328"/>
        <end position="339"/>
    </location>
</feature>
<evidence type="ECO:0000256" key="7">
    <source>
        <dbReference type="ARBA" id="ARBA00023136"/>
    </source>
</evidence>
<proteinExistence type="predicted"/>
<reference evidence="13" key="1">
    <citation type="submission" date="2017-02" db="UniProtKB">
        <authorList>
            <consortium name="WormBaseParasite"/>
        </authorList>
    </citation>
    <scope>IDENTIFICATION</scope>
</reference>
<evidence type="ECO:0000256" key="9">
    <source>
        <dbReference type="SAM" id="MobiDB-lite"/>
    </source>
</evidence>
<dbReference type="Proteomes" id="UP000282613">
    <property type="component" value="Unassembled WGS sequence"/>
</dbReference>
<evidence type="ECO:0000256" key="5">
    <source>
        <dbReference type="ARBA" id="ARBA00022989"/>
    </source>
</evidence>
<accession>A0A0R3W2B5</accession>
<organism evidence="13">
    <name type="scientific">Taenia asiatica</name>
    <name type="common">Asian tapeworm</name>
    <dbReference type="NCBI Taxonomy" id="60517"/>
    <lineage>
        <taxon>Eukaryota</taxon>
        <taxon>Metazoa</taxon>
        <taxon>Spiralia</taxon>
        <taxon>Lophotrochozoa</taxon>
        <taxon>Platyhelminthes</taxon>
        <taxon>Cestoda</taxon>
        <taxon>Eucestoda</taxon>
        <taxon>Cyclophyllidea</taxon>
        <taxon>Taeniidae</taxon>
        <taxon>Taenia</taxon>
    </lineage>
</organism>
<keyword evidence="2" id="KW-0813">Transport</keyword>
<evidence type="ECO:0000313" key="13">
    <source>
        <dbReference type="WBParaSite" id="TASK_0000393901-mRNA-1"/>
    </source>
</evidence>
<name>A0A0R3W2B5_TAEAS</name>
<dbReference type="WBParaSite" id="TASK_0000393901-mRNA-1">
    <property type="protein sequence ID" value="TASK_0000393901-mRNA-1"/>
    <property type="gene ID" value="TASK_0000393901"/>
</dbReference>
<dbReference type="STRING" id="60517.A0A0R3W2B5"/>
<evidence type="ECO:0000256" key="8">
    <source>
        <dbReference type="ARBA" id="ARBA00046280"/>
    </source>
</evidence>
<evidence type="ECO:0000256" key="10">
    <source>
        <dbReference type="SAM" id="Phobius"/>
    </source>
</evidence>